<sequence>MNRRNVLVGLGAAATGSSVVLGSGAFAQVSTARSVTIAVDKDSEALVQLEAGDPTPVQENGSGELEISTENFGGAFNENATVEIGDPDNPGTTPAFSVTNNFDVDIDLTLNLQDIDSSNDFTLYFDQTSSFPDTLDANGSTDSTLGSDTDTTLNIAIKIDTQSAGSNFDGTIQIDASHPSSGGA</sequence>
<proteinExistence type="predicted"/>
<dbReference type="Proteomes" id="UP000011867">
    <property type="component" value="Chromosome"/>
</dbReference>
<evidence type="ECO:0000313" key="2">
    <source>
        <dbReference type="Proteomes" id="UP000011867"/>
    </source>
</evidence>
<name>M1Y4T4_NATM8</name>
<dbReference type="EMBL" id="HF582854">
    <property type="protein sequence ID" value="CCQ37539.1"/>
    <property type="molecule type" value="Genomic_DNA"/>
</dbReference>
<dbReference type="eggNOG" id="arCOG02696">
    <property type="taxonomic scope" value="Archaea"/>
</dbReference>
<organism evidence="1 2">
    <name type="scientific">Natronomonas moolapensis (strain DSM 18674 / CECT 7526 / JCM 14361 / 8.8.11)</name>
    <dbReference type="NCBI Taxonomy" id="268739"/>
    <lineage>
        <taxon>Archaea</taxon>
        <taxon>Methanobacteriati</taxon>
        <taxon>Methanobacteriota</taxon>
        <taxon>Stenosarchaea group</taxon>
        <taxon>Halobacteria</taxon>
        <taxon>Halobacteriales</taxon>
        <taxon>Natronomonadaceae</taxon>
        <taxon>Natronomonas</taxon>
    </lineage>
</organism>
<dbReference type="AlphaFoldDB" id="M1Y4T4"/>
<keyword evidence="2" id="KW-1185">Reference proteome</keyword>
<dbReference type="KEGG" id="nmo:Nmlp_3411"/>
<reference evidence="1 2" key="1">
    <citation type="journal article" date="2013" name="Genome Announc.">
        <title>Genome of the haloarchaeon Natronomonas moolapensis, a neutrophilic member of a previously haloalkaliphilic genus.</title>
        <authorList>
            <person name="Dyall-Smith M.L."/>
            <person name="Pfeiffer F."/>
            <person name="Oberwinkler T."/>
            <person name="Klee K."/>
            <person name="Rampp M."/>
            <person name="Palm P."/>
            <person name="Gross K."/>
            <person name="Schuster S.C."/>
            <person name="Oesterhelt D."/>
        </authorList>
    </citation>
    <scope>NUCLEOTIDE SEQUENCE [LARGE SCALE GENOMIC DNA]</scope>
    <source>
        <strain evidence="2">DSM 18674 / JCM 14361 / 8.8.11</strain>
    </source>
</reference>
<dbReference type="STRING" id="268739.Nmlp_3411"/>
<accession>M1Y4T4</accession>
<protein>
    <submittedName>
        <fullName evidence="1">Uncharacterized protein</fullName>
    </submittedName>
</protein>
<gene>
    <name evidence="1" type="ordered locus">Nmlp_3411</name>
</gene>
<evidence type="ECO:0000313" key="1">
    <source>
        <dbReference type="EMBL" id="CCQ37539.1"/>
    </source>
</evidence>
<dbReference type="HOGENOM" id="CLU_1465138_0_0_2"/>